<dbReference type="AlphaFoldDB" id="A0A7V8FH79"/>
<protein>
    <recommendedName>
        <fullName evidence="3">DUF1963 domain-containing protein</fullName>
    </recommendedName>
</protein>
<evidence type="ECO:0000313" key="1">
    <source>
        <dbReference type="EMBL" id="KAF1015668.1"/>
    </source>
</evidence>
<dbReference type="InterPro" id="IPR035948">
    <property type="entry name" value="YwqG-like_sf"/>
</dbReference>
<dbReference type="InterPro" id="IPR015315">
    <property type="entry name" value="DUF1963"/>
</dbReference>
<proteinExistence type="predicted"/>
<dbReference type="EMBL" id="WNDS01000002">
    <property type="protein sequence ID" value="KAF1015668.1"/>
    <property type="molecule type" value="Genomic_DNA"/>
</dbReference>
<dbReference type="Gene3D" id="2.30.320.10">
    <property type="entry name" value="YwqG-like"/>
    <property type="match status" value="1"/>
</dbReference>
<reference evidence="2" key="1">
    <citation type="journal article" date="2020" name="MBio">
        <title>Horizontal gene transfer to a defensive symbiont with a reduced genome amongst a multipartite beetle microbiome.</title>
        <authorList>
            <person name="Waterworth S.C."/>
            <person name="Florez L.V."/>
            <person name="Rees E.R."/>
            <person name="Hertweck C."/>
            <person name="Kaltenpoth M."/>
            <person name="Kwan J.C."/>
        </authorList>
    </citation>
    <scope>NUCLEOTIDE SEQUENCE [LARGE SCALE GENOMIC DNA]</scope>
</reference>
<dbReference type="PANTHER" id="PTHR36436:SF6">
    <property type="entry name" value="SLL5081 PROTEIN"/>
    <property type="match status" value="1"/>
</dbReference>
<evidence type="ECO:0008006" key="3">
    <source>
        <dbReference type="Google" id="ProtNLM"/>
    </source>
</evidence>
<name>A0A7V8FH79_STEMA</name>
<gene>
    <name evidence="1" type="ORF">GAK31_01143</name>
</gene>
<comment type="caution">
    <text evidence="1">The sequence shown here is derived from an EMBL/GenBank/DDBJ whole genome shotgun (WGS) entry which is preliminary data.</text>
</comment>
<dbReference type="Proteomes" id="UP000487117">
    <property type="component" value="Unassembled WGS sequence"/>
</dbReference>
<accession>A0A7V8FH79</accession>
<dbReference type="PANTHER" id="PTHR36436">
    <property type="entry name" value="SLL5081 PROTEIN"/>
    <property type="match status" value="1"/>
</dbReference>
<organism evidence="1 2">
    <name type="scientific">Stenotrophomonas maltophilia</name>
    <name type="common">Pseudomonas maltophilia</name>
    <name type="synonym">Xanthomonas maltophilia</name>
    <dbReference type="NCBI Taxonomy" id="40324"/>
    <lineage>
        <taxon>Bacteria</taxon>
        <taxon>Pseudomonadati</taxon>
        <taxon>Pseudomonadota</taxon>
        <taxon>Gammaproteobacteria</taxon>
        <taxon>Lysobacterales</taxon>
        <taxon>Lysobacteraceae</taxon>
        <taxon>Stenotrophomonas</taxon>
        <taxon>Stenotrophomonas maltophilia group</taxon>
    </lineage>
</organism>
<evidence type="ECO:0000313" key="2">
    <source>
        <dbReference type="Proteomes" id="UP000487117"/>
    </source>
</evidence>
<dbReference type="Pfam" id="PF09234">
    <property type="entry name" value="DUF1963"/>
    <property type="match status" value="1"/>
</dbReference>
<sequence length="240" mass="27409">MSPRASTGRFTRGVRWISCCRSTWLIFPTCRRVWIYPPKGVLSFFYDADEQPWGYEPAHRTGHRVFLFNAEDVVQRLPAADEAFALVRSALTFHHGLRLPQLFTAEGMRIGERMKEQGLAWEEQQEDAYLELVDAVATHHAGSGRPLHVLGGHAHVIQNDMQLEAQLVTHGLSCGDGSAYSDPRRYLLERDQDQWQLLLQLDSDGDDAMWGDSGMLYFWARRQDLAARDLSQTWMALQCS</sequence>
<dbReference type="SUPFAM" id="SSF103032">
    <property type="entry name" value="Hypothetical protein YwqG"/>
    <property type="match status" value="1"/>
</dbReference>